<accession>A0AAV4TH94</accession>
<dbReference type="EMBL" id="BPLR01010965">
    <property type="protein sequence ID" value="GIY43353.1"/>
    <property type="molecule type" value="Genomic_DNA"/>
</dbReference>
<sequence>MGAFLPYPECSRFPFSPTNGPSSPECIKSLAHLSYPLMTVFMWQTVFLHYGIHRSDFRTGNLELVIKGWDDEWKDPPLQQESRGAEPGHGAEQTNRPEEFSMEIFPLGSFFGYLVHNLNTRDLAIQRNELIALRTINVE</sequence>
<protein>
    <submittedName>
        <fullName evidence="2">Uncharacterized protein</fullName>
    </submittedName>
</protein>
<proteinExistence type="predicted"/>
<gene>
    <name evidence="2" type="ORF">CEXT_38001</name>
</gene>
<dbReference type="AlphaFoldDB" id="A0AAV4TH94"/>
<keyword evidence="3" id="KW-1185">Reference proteome</keyword>
<comment type="caution">
    <text evidence="2">The sequence shown here is derived from an EMBL/GenBank/DDBJ whole genome shotgun (WGS) entry which is preliminary data.</text>
</comment>
<dbReference type="Proteomes" id="UP001054945">
    <property type="component" value="Unassembled WGS sequence"/>
</dbReference>
<evidence type="ECO:0000313" key="3">
    <source>
        <dbReference type="Proteomes" id="UP001054945"/>
    </source>
</evidence>
<name>A0AAV4TH94_CAEEX</name>
<evidence type="ECO:0000313" key="2">
    <source>
        <dbReference type="EMBL" id="GIY43353.1"/>
    </source>
</evidence>
<organism evidence="2 3">
    <name type="scientific">Caerostris extrusa</name>
    <name type="common">Bark spider</name>
    <name type="synonym">Caerostris bankana</name>
    <dbReference type="NCBI Taxonomy" id="172846"/>
    <lineage>
        <taxon>Eukaryota</taxon>
        <taxon>Metazoa</taxon>
        <taxon>Ecdysozoa</taxon>
        <taxon>Arthropoda</taxon>
        <taxon>Chelicerata</taxon>
        <taxon>Arachnida</taxon>
        <taxon>Araneae</taxon>
        <taxon>Araneomorphae</taxon>
        <taxon>Entelegynae</taxon>
        <taxon>Araneoidea</taxon>
        <taxon>Araneidae</taxon>
        <taxon>Caerostris</taxon>
    </lineage>
</organism>
<reference evidence="2 3" key="1">
    <citation type="submission" date="2021-06" db="EMBL/GenBank/DDBJ databases">
        <title>Caerostris extrusa draft genome.</title>
        <authorList>
            <person name="Kono N."/>
            <person name="Arakawa K."/>
        </authorList>
    </citation>
    <scope>NUCLEOTIDE SEQUENCE [LARGE SCALE GENOMIC DNA]</scope>
</reference>
<evidence type="ECO:0000256" key="1">
    <source>
        <dbReference type="SAM" id="MobiDB-lite"/>
    </source>
</evidence>
<feature type="region of interest" description="Disordered" evidence="1">
    <location>
        <begin position="72"/>
        <end position="98"/>
    </location>
</feature>